<evidence type="ECO:0000313" key="2">
    <source>
        <dbReference type="EMBL" id="QDV34812.1"/>
    </source>
</evidence>
<proteinExistence type="predicted"/>
<evidence type="ECO:0000313" key="3">
    <source>
        <dbReference type="Proteomes" id="UP000317835"/>
    </source>
</evidence>
<name>A0A518H1V3_9BACT</name>
<sequence>MTTREVLNRKAFYCRVSFHIGVAVVLGWIVVITCMIIPPSPGFSTEPEDSWVIGIHVGTIAGGSLLMAASGICSALVLRCPWCNGELTSAVNEAVRIKKLTPNHYIMNLDCVTCCPHCTRLLDEKWPVRGEVEKFPKKSKSWDDELA</sequence>
<dbReference type="RefSeq" id="WP_145269976.1">
    <property type="nucleotide sequence ID" value="NZ_CP036426.1"/>
</dbReference>
<keyword evidence="3" id="KW-1185">Reference proteome</keyword>
<gene>
    <name evidence="2" type="ORF">ElP_27090</name>
</gene>
<keyword evidence="1" id="KW-1133">Transmembrane helix</keyword>
<feature type="transmembrane region" description="Helical" evidence="1">
    <location>
        <begin position="12"/>
        <end position="38"/>
    </location>
</feature>
<reference evidence="2 3" key="1">
    <citation type="submission" date="2019-02" db="EMBL/GenBank/DDBJ databases">
        <title>Deep-cultivation of Planctomycetes and their phenomic and genomic characterization uncovers novel biology.</title>
        <authorList>
            <person name="Wiegand S."/>
            <person name="Jogler M."/>
            <person name="Boedeker C."/>
            <person name="Pinto D."/>
            <person name="Vollmers J."/>
            <person name="Rivas-Marin E."/>
            <person name="Kohn T."/>
            <person name="Peeters S.H."/>
            <person name="Heuer A."/>
            <person name="Rast P."/>
            <person name="Oberbeckmann S."/>
            <person name="Bunk B."/>
            <person name="Jeske O."/>
            <person name="Meyerdierks A."/>
            <person name="Storesund J.E."/>
            <person name="Kallscheuer N."/>
            <person name="Luecker S."/>
            <person name="Lage O.M."/>
            <person name="Pohl T."/>
            <person name="Merkel B.J."/>
            <person name="Hornburger P."/>
            <person name="Mueller R.-W."/>
            <person name="Bruemmer F."/>
            <person name="Labrenz M."/>
            <person name="Spormann A.M."/>
            <person name="Op den Camp H."/>
            <person name="Overmann J."/>
            <person name="Amann R."/>
            <person name="Jetten M.S.M."/>
            <person name="Mascher T."/>
            <person name="Medema M.H."/>
            <person name="Devos D.P."/>
            <person name="Kaster A.-K."/>
            <person name="Ovreas L."/>
            <person name="Rohde M."/>
            <person name="Galperin M.Y."/>
            <person name="Jogler C."/>
        </authorList>
    </citation>
    <scope>NUCLEOTIDE SEQUENCE [LARGE SCALE GENOMIC DNA]</scope>
    <source>
        <strain evidence="2 3">ElP</strain>
    </source>
</reference>
<accession>A0A518H1V3</accession>
<evidence type="ECO:0000256" key="1">
    <source>
        <dbReference type="SAM" id="Phobius"/>
    </source>
</evidence>
<organism evidence="2 3">
    <name type="scientific">Tautonia plasticadhaerens</name>
    <dbReference type="NCBI Taxonomy" id="2527974"/>
    <lineage>
        <taxon>Bacteria</taxon>
        <taxon>Pseudomonadati</taxon>
        <taxon>Planctomycetota</taxon>
        <taxon>Planctomycetia</taxon>
        <taxon>Isosphaerales</taxon>
        <taxon>Isosphaeraceae</taxon>
        <taxon>Tautonia</taxon>
    </lineage>
</organism>
<dbReference type="Proteomes" id="UP000317835">
    <property type="component" value="Chromosome"/>
</dbReference>
<keyword evidence="1" id="KW-0812">Transmembrane</keyword>
<dbReference type="EMBL" id="CP036426">
    <property type="protein sequence ID" value="QDV34812.1"/>
    <property type="molecule type" value="Genomic_DNA"/>
</dbReference>
<dbReference type="KEGG" id="tpla:ElP_27090"/>
<keyword evidence="1" id="KW-0472">Membrane</keyword>
<feature type="transmembrane region" description="Helical" evidence="1">
    <location>
        <begin position="50"/>
        <end position="78"/>
    </location>
</feature>
<dbReference type="AlphaFoldDB" id="A0A518H1V3"/>
<protein>
    <submittedName>
        <fullName evidence="2">Uncharacterized protein</fullName>
    </submittedName>
</protein>